<sequence>CGPCYMNCYTTTTYTYSYPVMYTPYIVSQQSTVFPGATQAQRCIGPCVNAQCPDGYACNMNNVCCSN</sequence>
<dbReference type="EMBL" id="KZ363633">
    <property type="protein sequence ID" value="PIO57836.1"/>
    <property type="molecule type" value="Genomic_DNA"/>
</dbReference>
<dbReference type="Proteomes" id="UP000230423">
    <property type="component" value="Unassembled WGS sequence"/>
</dbReference>
<keyword evidence="2" id="KW-1185">Reference proteome</keyword>
<organism evidence="1 2">
    <name type="scientific">Teladorsagia circumcincta</name>
    <name type="common">Brown stomach worm</name>
    <name type="synonym">Ostertagia circumcincta</name>
    <dbReference type="NCBI Taxonomy" id="45464"/>
    <lineage>
        <taxon>Eukaryota</taxon>
        <taxon>Metazoa</taxon>
        <taxon>Ecdysozoa</taxon>
        <taxon>Nematoda</taxon>
        <taxon>Chromadorea</taxon>
        <taxon>Rhabditida</taxon>
        <taxon>Rhabditina</taxon>
        <taxon>Rhabditomorpha</taxon>
        <taxon>Strongyloidea</taxon>
        <taxon>Trichostrongylidae</taxon>
        <taxon>Teladorsagia</taxon>
    </lineage>
</organism>
<feature type="non-terminal residue" evidence="1">
    <location>
        <position position="1"/>
    </location>
</feature>
<proteinExistence type="predicted"/>
<dbReference type="AlphaFoldDB" id="A0A2G9TIP4"/>
<reference evidence="1 2" key="1">
    <citation type="submission" date="2015-09" db="EMBL/GenBank/DDBJ databases">
        <title>Draft genome of the parasitic nematode Teladorsagia circumcincta isolate WARC Sus (inbred).</title>
        <authorList>
            <person name="Mitreva M."/>
        </authorList>
    </citation>
    <scope>NUCLEOTIDE SEQUENCE [LARGE SCALE GENOMIC DNA]</scope>
    <source>
        <strain evidence="1 2">S</strain>
    </source>
</reference>
<gene>
    <name evidence="1" type="ORF">TELCIR_20744</name>
</gene>
<protein>
    <submittedName>
        <fullName evidence="1">Uncharacterized protein</fullName>
    </submittedName>
</protein>
<dbReference type="OrthoDB" id="5873831at2759"/>
<evidence type="ECO:0000313" key="1">
    <source>
        <dbReference type="EMBL" id="PIO57836.1"/>
    </source>
</evidence>
<name>A0A2G9TIP4_TELCI</name>
<accession>A0A2G9TIP4</accession>
<evidence type="ECO:0000313" key="2">
    <source>
        <dbReference type="Proteomes" id="UP000230423"/>
    </source>
</evidence>